<evidence type="ECO:0000313" key="2">
    <source>
        <dbReference type="EMBL" id="MBB6091253.1"/>
    </source>
</evidence>
<keyword evidence="3" id="KW-1185">Reference proteome</keyword>
<dbReference type="SMART" id="SM00382">
    <property type="entry name" value="AAA"/>
    <property type="match status" value="1"/>
</dbReference>
<name>A0A841HEZ3_9GAMM</name>
<reference evidence="2 3" key="1">
    <citation type="submission" date="2020-08" db="EMBL/GenBank/DDBJ databases">
        <title>Genomic Encyclopedia of Type Strains, Phase IV (KMG-IV): sequencing the most valuable type-strain genomes for metagenomic binning, comparative biology and taxonomic classification.</title>
        <authorList>
            <person name="Goeker M."/>
        </authorList>
    </citation>
    <scope>NUCLEOTIDE SEQUENCE [LARGE SCALE GENOMIC DNA]</scope>
    <source>
        <strain evidence="2 3">DSM 26723</strain>
    </source>
</reference>
<evidence type="ECO:0000259" key="1">
    <source>
        <dbReference type="SMART" id="SM00382"/>
    </source>
</evidence>
<dbReference type="PANTHER" id="PTHR35894:SF1">
    <property type="entry name" value="PHOSPHORIBULOKINASE _ URIDINE KINASE FAMILY"/>
    <property type="match status" value="1"/>
</dbReference>
<dbReference type="Proteomes" id="UP000588068">
    <property type="component" value="Unassembled WGS sequence"/>
</dbReference>
<sequence length="283" mass="31813">MYESYYGLREKPFALVPDPAFLYPSRHHQFAAMMLEYAVMNRTGFALLTGEVGSGKTMLLRRLLSRLGPEVCVGMIANTNASFGKLLQWVCLAFDLPYQKKDDAELYQTFVDFLVERYAAGQRVLLIVDEAQNLDPQMLEELRVLSNVNADRHLVLQTILVGQPELRETLRRTDLRQFAQRIGIDYHLPALTLQEARMYVRHRLKVAGGAPDLIETEAIDLAWSRGCGIPRLVNQLCETALIHGFADQRSRIDLTLMEQVVEERSAGGIFPGAATALPLPVPA</sequence>
<dbReference type="AlphaFoldDB" id="A0A841HEZ3"/>
<evidence type="ECO:0000313" key="3">
    <source>
        <dbReference type="Proteomes" id="UP000588068"/>
    </source>
</evidence>
<protein>
    <submittedName>
        <fullName evidence="2">Type II secretory pathway predicted ATPase ExeA</fullName>
    </submittedName>
</protein>
<dbReference type="Gene3D" id="3.40.50.300">
    <property type="entry name" value="P-loop containing nucleotide triphosphate hydrolases"/>
    <property type="match status" value="1"/>
</dbReference>
<proteinExistence type="predicted"/>
<dbReference type="InterPro" id="IPR049945">
    <property type="entry name" value="AAA_22"/>
</dbReference>
<dbReference type="InterPro" id="IPR052026">
    <property type="entry name" value="ExeA_AAA_ATPase_DNA-bind"/>
</dbReference>
<gene>
    <name evidence="2" type="ORF">HNQ60_000099</name>
</gene>
<dbReference type="SUPFAM" id="SSF52540">
    <property type="entry name" value="P-loop containing nucleoside triphosphate hydrolases"/>
    <property type="match status" value="1"/>
</dbReference>
<organism evidence="2 3">
    <name type="scientific">Povalibacter uvarum</name>
    <dbReference type="NCBI Taxonomy" id="732238"/>
    <lineage>
        <taxon>Bacteria</taxon>
        <taxon>Pseudomonadati</taxon>
        <taxon>Pseudomonadota</taxon>
        <taxon>Gammaproteobacteria</taxon>
        <taxon>Steroidobacterales</taxon>
        <taxon>Steroidobacteraceae</taxon>
        <taxon>Povalibacter</taxon>
    </lineage>
</organism>
<dbReference type="PANTHER" id="PTHR35894">
    <property type="entry name" value="GENERAL SECRETION PATHWAY PROTEIN A-RELATED"/>
    <property type="match status" value="1"/>
</dbReference>
<dbReference type="GO" id="GO:0016887">
    <property type="term" value="F:ATP hydrolysis activity"/>
    <property type="evidence" value="ECO:0007669"/>
    <property type="project" value="InterPro"/>
</dbReference>
<dbReference type="EMBL" id="JACHHZ010000001">
    <property type="protein sequence ID" value="MBB6091253.1"/>
    <property type="molecule type" value="Genomic_DNA"/>
</dbReference>
<dbReference type="Pfam" id="PF13401">
    <property type="entry name" value="AAA_22"/>
    <property type="match status" value="1"/>
</dbReference>
<feature type="domain" description="AAA+ ATPase" evidence="1">
    <location>
        <begin position="42"/>
        <end position="183"/>
    </location>
</feature>
<accession>A0A841HEZ3</accession>
<dbReference type="InterPro" id="IPR027417">
    <property type="entry name" value="P-loop_NTPase"/>
</dbReference>
<dbReference type="InterPro" id="IPR003593">
    <property type="entry name" value="AAA+_ATPase"/>
</dbReference>
<dbReference type="RefSeq" id="WP_184329065.1">
    <property type="nucleotide sequence ID" value="NZ_JACHHZ010000001.1"/>
</dbReference>
<comment type="caution">
    <text evidence="2">The sequence shown here is derived from an EMBL/GenBank/DDBJ whole genome shotgun (WGS) entry which is preliminary data.</text>
</comment>